<evidence type="ECO:0000313" key="4">
    <source>
        <dbReference type="Proteomes" id="UP000317214"/>
    </source>
</evidence>
<dbReference type="RefSeq" id="WP_141492941.1">
    <property type="nucleotide sequence ID" value="NZ_CP032485.1"/>
</dbReference>
<name>A0A4Y6V9E6_9PROT</name>
<keyword evidence="2" id="KW-0732">Signal</keyword>
<accession>A0A4Y6V9E6</accession>
<evidence type="ECO:0000313" key="3">
    <source>
        <dbReference type="EMBL" id="QDH25087.1"/>
    </source>
</evidence>
<evidence type="ECO:0000256" key="2">
    <source>
        <dbReference type="SAM" id="SignalP"/>
    </source>
</evidence>
<dbReference type="PRINTS" id="PR01210">
    <property type="entry name" value="GGTRANSPTASE"/>
</dbReference>
<dbReference type="PANTHER" id="PTHR43199:SF1">
    <property type="entry name" value="GLUTATHIONE HYDROLASE PROENZYME"/>
    <property type="match status" value="1"/>
</dbReference>
<evidence type="ECO:0000256" key="1">
    <source>
        <dbReference type="ARBA" id="ARBA00009381"/>
    </source>
</evidence>
<reference evidence="3 4" key="1">
    <citation type="submission" date="2018-09" db="EMBL/GenBank/DDBJ databases">
        <title>The complete genome sequence of Neokomagataea tanensis NBRC 106556(T).</title>
        <authorList>
            <person name="Chua K.-O."/>
            <person name="See-Too W.-S."/>
            <person name="Hong K.-W."/>
            <person name="Yin W.-F."/>
            <person name="Chan K.-G."/>
        </authorList>
    </citation>
    <scope>NUCLEOTIDE SEQUENCE [LARGE SCALE GENOMIC DNA]</scope>
    <source>
        <strain evidence="4">AH13 \ NBRC 106556</strain>
    </source>
</reference>
<organism evidence="3 4">
    <name type="scientific">Neokomagataea tanensis</name>
    <dbReference type="NCBI Taxonomy" id="661191"/>
    <lineage>
        <taxon>Bacteria</taxon>
        <taxon>Pseudomonadati</taxon>
        <taxon>Pseudomonadota</taxon>
        <taxon>Alphaproteobacteria</taxon>
        <taxon>Acetobacterales</taxon>
        <taxon>Acetobacteraceae</taxon>
        <taxon>Neokomagataea</taxon>
    </lineage>
</organism>
<dbReference type="InterPro" id="IPR029055">
    <property type="entry name" value="Ntn_hydrolases_N"/>
</dbReference>
<dbReference type="AlphaFoldDB" id="A0A4Y6V9E6"/>
<dbReference type="EMBL" id="CP032485">
    <property type="protein sequence ID" value="QDH25087.1"/>
    <property type="molecule type" value="Genomic_DNA"/>
</dbReference>
<dbReference type="PANTHER" id="PTHR43199">
    <property type="entry name" value="GLUTATHIONE HYDROLASE"/>
    <property type="match status" value="1"/>
</dbReference>
<dbReference type="InterPro" id="IPR051792">
    <property type="entry name" value="GGT_bact"/>
</dbReference>
<keyword evidence="4" id="KW-1185">Reference proteome</keyword>
<dbReference type="Pfam" id="PF01019">
    <property type="entry name" value="G_glu_transpept"/>
    <property type="match status" value="1"/>
</dbReference>
<protein>
    <submittedName>
        <fullName evidence="3">Gamma-glutamyltranspeptidase</fullName>
    </submittedName>
</protein>
<dbReference type="OrthoDB" id="9781342at2"/>
<dbReference type="Proteomes" id="UP000317214">
    <property type="component" value="Chromosome"/>
</dbReference>
<dbReference type="SUPFAM" id="SSF56235">
    <property type="entry name" value="N-terminal nucleophile aminohydrolases (Ntn hydrolases)"/>
    <property type="match status" value="1"/>
</dbReference>
<feature type="signal peptide" evidence="2">
    <location>
        <begin position="1"/>
        <end position="32"/>
    </location>
</feature>
<dbReference type="KEGG" id="ntn:D5366_07535"/>
<dbReference type="PROSITE" id="PS51257">
    <property type="entry name" value="PROKAR_LIPOPROTEIN"/>
    <property type="match status" value="1"/>
</dbReference>
<gene>
    <name evidence="3" type="ORF">D5366_07535</name>
</gene>
<proteinExistence type="inferred from homology"/>
<comment type="similarity">
    <text evidence="1">Belongs to the gamma-glutamyltransferase family.</text>
</comment>
<sequence>MAHRRDQISELPRNASRLTRLLAGATSLISLAACSSLPSTPPALSSIGHSLFGKTSTPALTGPIGTVVSDEPQAALTGHDVLARGGNAVDAAVATATALSVTLPSRASLGGGGACLVWRPGSPARSFAFLPRATKQNAGQDRPAGTPATLRGLYLMHHGYGSVDFGDLLTPAITLANNGVTVSHTLASDITAVHSALFADDNARALFSRDGAPLATGDTLIQPRLAGFLTRLKTAGVGDLYTGALATVFSTAAQSAGGALTPEDMRQTLPTENTALTSNANGLSAEFTAPPADGGLGAAIQYVTGASAQAAVAGWRASGSNDPDTAQTLLNDRRTGGGALPALPASTAFTITDRSGLAVACTLSDYNLFGTGRIAGSTGVVLGASPAQTPQPLFPAAILHGGKTLRAVIAGSGQNGAADAVGTAARAFANGQSTLPEGNGRANAIVCDGTSCHGLTDSRGTGLATGNTN</sequence>
<feature type="chain" id="PRO_5021321071" evidence="2">
    <location>
        <begin position="33"/>
        <end position="469"/>
    </location>
</feature>